<dbReference type="InterPro" id="IPR008271">
    <property type="entry name" value="Ser/Thr_kinase_AS"/>
</dbReference>
<dbReference type="FunFam" id="3.30.200.20:FF:000162">
    <property type="entry name" value="Adenine nucleotide alpha hydrolase-like domain kinase"/>
    <property type="match status" value="1"/>
</dbReference>
<keyword evidence="3" id="KW-0808">Transferase</keyword>
<feature type="compositionally biased region" description="Polar residues" evidence="11">
    <location>
        <begin position="275"/>
        <end position="294"/>
    </location>
</feature>
<dbReference type="SUPFAM" id="SSF52402">
    <property type="entry name" value="Adenine nucleotide alpha hydrolases-like"/>
    <property type="match status" value="1"/>
</dbReference>
<dbReference type="OMA" id="AGMETHK"/>
<dbReference type="EMBL" id="CP093344">
    <property type="protein sequence ID" value="WOG89388.1"/>
    <property type="molecule type" value="Genomic_DNA"/>
</dbReference>
<keyword evidence="14" id="KW-1185">Reference proteome</keyword>
<dbReference type="Gene3D" id="3.40.50.620">
    <property type="entry name" value="HUPs"/>
    <property type="match status" value="1"/>
</dbReference>
<keyword evidence="5" id="KW-0418">Kinase</keyword>
<evidence type="ECO:0000259" key="12">
    <source>
        <dbReference type="PROSITE" id="PS50011"/>
    </source>
</evidence>
<dbReference type="Pfam" id="PF00582">
    <property type="entry name" value="Usp"/>
    <property type="match status" value="1"/>
</dbReference>
<keyword evidence="6" id="KW-0833">Ubl conjugation pathway</keyword>
<dbReference type="GO" id="GO:0004674">
    <property type="term" value="F:protein serine/threonine kinase activity"/>
    <property type="evidence" value="ECO:0007669"/>
    <property type="project" value="UniProtKB-KW"/>
</dbReference>
<dbReference type="PANTHER" id="PTHR45647:SF51">
    <property type="entry name" value="PROTEIN KINASE SUPERFAMILY PROTEIN"/>
    <property type="match status" value="1"/>
</dbReference>
<evidence type="ECO:0000256" key="4">
    <source>
        <dbReference type="ARBA" id="ARBA00022741"/>
    </source>
</evidence>
<dbReference type="InterPro" id="IPR000719">
    <property type="entry name" value="Prot_kinase_dom"/>
</dbReference>
<dbReference type="KEGG" id="dcr:108208258"/>
<evidence type="ECO:0000256" key="3">
    <source>
        <dbReference type="ARBA" id="ARBA00022679"/>
    </source>
</evidence>
<dbReference type="Gene3D" id="3.30.200.20">
    <property type="entry name" value="Phosphorylase Kinase, domain 1"/>
    <property type="match status" value="1"/>
</dbReference>
<dbReference type="PROSITE" id="PS50011">
    <property type="entry name" value="PROTEIN_KINASE_DOM"/>
    <property type="match status" value="1"/>
</dbReference>
<keyword evidence="7" id="KW-0067">ATP-binding</keyword>
<dbReference type="GO" id="GO:0061630">
    <property type="term" value="F:ubiquitin protein ligase activity"/>
    <property type="evidence" value="ECO:0007669"/>
    <property type="project" value="UniProtKB-EC"/>
</dbReference>
<name>A0A161XI96_DAUCS</name>
<dbReference type="Proteomes" id="UP000077755">
    <property type="component" value="Chromosome 2"/>
</dbReference>
<dbReference type="AlphaFoldDB" id="A0A161XI96"/>
<feature type="region of interest" description="Disordered" evidence="11">
    <location>
        <begin position="202"/>
        <end position="234"/>
    </location>
</feature>
<dbReference type="SMART" id="SM00220">
    <property type="entry name" value="S_TKc"/>
    <property type="match status" value="1"/>
</dbReference>
<dbReference type="Gramene" id="KZN06799">
    <property type="protein sequence ID" value="KZN06799"/>
    <property type="gene ID" value="DCAR_007636"/>
</dbReference>
<dbReference type="InterPro" id="IPR006016">
    <property type="entry name" value="UspA"/>
</dbReference>
<evidence type="ECO:0000256" key="9">
    <source>
        <dbReference type="ARBA" id="ARBA00048679"/>
    </source>
</evidence>
<evidence type="ECO:0000256" key="1">
    <source>
        <dbReference type="ARBA" id="ARBA00000900"/>
    </source>
</evidence>
<comment type="catalytic activity">
    <reaction evidence="8">
        <text>L-threonyl-[protein] + ATP = O-phospho-L-threonyl-[protein] + ADP + H(+)</text>
        <dbReference type="Rhea" id="RHEA:46608"/>
        <dbReference type="Rhea" id="RHEA-COMP:11060"/>
        <dbReference type="Rhea" id="RHEA-COMP:11605"/>
        <dbReference type="ChEBI" id="CHEBI:15378"/>
        <dbReference type="ChEBI" id="CHEBI:30013"/>
        <dbReference type="ChEBI" id="CHEBI:30616"/>
        <dbReference type="ChEBI" id="CHEBI:61977"/>
        <dbReference type="ChEBI" id="CHEBI:456216"/>
        <dbReference type="EC" id="2.7.11.1"/>
    </reaction>
</comment>
<proteinExistence type="predicted"/>
<evidence type="ECO:0000256" key="2">
    <source>
        <dbReference type="ARBA" id="ARBA00022527"/>
    </source>
</evidence>
<dbReference type="InterPro" id="IPR051348">
    <property type="entry name" value="U-box_ubiquitin_ligases"/>
</dbReference>
<evidence type="ECO:0000313" key="13">
    <source>
        <dbReference type="EMBL" id="WOG89388.1"/>
    </source>
</evidence>
<keyword evidence="2" id="KW-0723">Serine/threonine-protein kinase</keyword>
<feature type="compositionally biased region" description="Low complexity" evidence="11">
    <location>
        <begin position="172"/>
        <end position="189"/>
    </location>
</feature>
<accession>A0A161XI96</accession>
<feature type="coiled-coil region" evidence="10">
    <location>
        <begin position="358"/>
        <end position="413"/>
    </location>
</feature>
<dbReference type="Pfam" id="PF00069">
    <property type="entry name" value="Pkinase"/>
    <property type="match status" value="1"/>
</dbReference>
<evidence type="ECO:0000256" key="5">
    <source>
        <dbReference type="ARBA" id="ARBA00022777"/>
    </source>
</evidence>
<comment type="catalytic activity">
    <reaction evidence="1">
        <text>S-ubiquitinyl-[E2 ubiquitin-conjugating enzyme]-L-cysteine + [acceptor protein]-L-lysine = [E2 ubiquitin-conjugating enzyme]-L-cysteine + N(6)-ubiquitinyl-[acceptor protein]-L-lysine.</text>
        <dbReference type="EC" id="2.3.2.27"/>
    </reaction>
</comment>
<evidence type="ECO:0000256" key="7">
    <source>
        <dbReference type="ARBA" id="ARBA00022840"/>
    </source>
</evidence>
<evidence type="ECO:0000256" key="10">
    <source>
        <dbReference type="SAM" id="Coils"/>
    </source>
</evidence>
<reference evidence="13" key="2">
    <citation type="submission" date="2022-03" db="EMBL/GenBank/DDBJ databases">
        <title>Draft title - Genomic analysis of global carrot germplasm unveils the trajectory of domestication and the origin of high carotenoid orange carrot.</title>
        <authorList>
            <person name="Iorizzo M."/>
            <person name="Ellison S."/>
            <person name="Senalik D."/>
            <person name="Macko-Podgorni A."/>
            <person name="Grzebelus D."/>
            <person name="Bostan H."/>
            <person name="Rolling W."/>
            <person name="Curaba J."/>
            <person name="Simon P."/>
        </authorList>
    </citation>
    <scope>NUCLEOTIDE SEQUENCE</scope>
    <source>
        <tissue evidence="13">Leaf</tissue>
    </source>
</reference>
<evidence type="ECO:0000256" key="8">
    <source>
        <dbReference type="ARBA" id="ARBA00047899"/>
    </source>
</evidence>
<dbReference type="GO" id="GO:0005524">
    <property type="term" value="F:ATP binding"/>
    <property type="evidence" value="ECO:0007669"/>
    <property type="project" value="UniProtKB-KW"/>
</dbReference>
<dbReference type="PROSITE" id="PS00108">
    <property type="entry name" value="PROTEIN_KINASE_ST"/>
    <property type="match status" value="1"/>
</dbReference>
<dbReference type="CDD" id="cd01989">
    <property type="entry name" value="USP_STK_Ubox_N"/>
    <property type="match status" value="1"/>
</dbReference>
<feature type="region of interest" description="Disordered" evidence="11">
    <location>
        <begin position="164"/>
        <end position="189"/>
    </location>
</feature>
<evidence type="ECO:0000313" key="14">
    <source>
        <dbReference type="Proteomes" id="UP000077755"/>
    </source>
</evidence>
<dbReference type="InterPro" id="IPR011009">
    <property type="entry name" value="Kinase-like_dom_sf"/>
</dbReference>
<reference evidence="13" key="1">
    <citation type="journal article" date="2016" name="Nat. Genet.">
        <title>A high-quality carrot genome assembly provides new insights into carotenoid accumulation and asterid genome evolution.</title>
        <authorList>
            <person name="Iorizzo M."/>
            <person name="Ellison S."/>
            <person name="Senalik D."/>
            <person name="Zeng P."/>
            <person name="Satapoomin P."/>
            <person name="Huang J."/>
            <person name="Bowman M."/>
            <person name="Iovene M."/>
            <person name="Sanseverino W."/>
            <person name="Cavagnaro P."/>
            <person name="Yildiz M."/>
            <person name="Macko-Podgorni A."/>
            <person name="Moranska E."/>
            <person name="Grzebelus E."/>
            <person name="Grzebelus D."/>
            <person name="Ashrafi H."/>
            <person name="Zheng Z."/>
            <person name="Cheng S."/>
            <person name="Spooner D."/>
            <person name="Van Deynze A."/>
            <person name="Simon P."/>
        </authorList>
    </citation>
    <scope>NUCLEOTIDE SEQUENCE</scope>
    <source>
        <tissue evidence="13">Leaf</tissue>
    </source>
</reference>
<dbReference type="SUPFAM" id="SSF56112">
    <property type="entry name" value="Protein kinase-like (PK-like)"/>
    <property type="match status" value="1"/>
</dbReference>
<sequence length="708" mass="78645">MGHSSGDGTTFVSTAIAVDKDKNSPHAVRWAVENLVKKNASVYLVHVRNNTSQPNDAVPKEGRAPTEFEMQQFFLPYRGFCARKGVRAIEIILLDGDVASALVDFVVRNTISNLVVGLSNRSALTRAFRNPDVPTNLSKTAPDFCTVQAISKGKVQNIKTATRTVTPSNAVSSKASQSGYSSDSSFSQSSWRSGSDLTSFDMSSQSSFQSGSTEYGVMNPFERPSGGKSPYPPSVSNLNYMVRTKGMGSPLHHNFSSASSEYSGMSSFQSNNYSFENLDRSQSPGNSNPNSYASSRREGELEDEMMRLKQELKHTMEMYNSAYSESMNANQKVRELDQWKSTEEHMIAQQRQSEEDALAIVEMEKQKCRAAMEAAQKAQRLAELESEKRRCAERLAKHEAEEMRKAMDALSRNGARYRTYTIEEIEMATNKFSVTAKIGEGGYGPVFRGYLDHTPVAIKVLRPDISQGKEQFQKEIDVLSCMRHPHMVLLLGACPEYGCLVYEYMDNGSLEDRLFRKHNTPSIPWATRFKIASEIATALLFLHQSKPEPLVHRDLKPANILLDRNYVSKISDVGLARMVPPNVADSVTQYHMTAAAGTFCYIDPEYQQTGLLGTKSDTYSLGVMLLQLLTAKPPMGITGQVSRAIEKGNLLEILDPTVPDWPVEAATAFAKICLRCCELRRKDRPDLATVILPELERLAKLGCGEQDL</sequence>
<dbReference type="Gene3D" id="1.10.510.10">
    <property type="entry name" value="Transferase(Phosphotransferase) domain 1"/>
    <property type="match status" value="1"/>
</dbReference>
<evidence type="ECO:0000256" key="6">
    <source>
        <dbReference type="ARBA" id="ARBA00022786"/>
    </source>
</evidence>
<organism evidence="13 14">
    <name type="scientific">Daucus carota subsp. sativus</name>
    <name type="common">Carrot</name>
    <dbReference type="NCBI Taxonomy" id="79200"/>
    <lineage>
        <taxon>Eukaryota</taxon>
        <taxon>Viridiplantae</taxon>
        <taxon>Streptophyta</taxon>
        <taxon>Embryophyta</taxon>
        <taxon>Tracheophyta</taxon>
        <taxon>Spermatophyta</taxon>
        <taxon>Magnoliopsida</taxon>
        <taxon>eudicotyledons</taxon>
        <taxon>Gunneridae</taxon>
        <taxon>Pentapetalae</taxon>
        <taxon>asterids</taxon>
        <taxon>campanulids</taxon>
        <taxon>Apiales</taxon>
        <taxon>Apiaceae</taxon>
        <taxon>Apioideae</taxon>
        <taxon>Scandiceae</taxon>
        <taxon>Daucinae</taxon>
        <taxon>Daucus</taxon>
        <taxon>Daucus sect. Daucus</taxon>
    </lineage>
</organism>
<dbReference type="InterPro" id="IPR014729">
    <property type="entry name" value="Rossmann-like_a/b/a_fold"/>
</dbReference>
<evidence type="ECO:0000256" key="11">
    <source>
        <dbReference type="SAM" id="MobiDB-lite"/>
    </source>
</evidence>
<dbReference type="OrthoDB" id="4062651at2759"/>
<feature type="compositionally biased region" description="Low complexity" evidence="11">
    <location>
        <begin position="202"/>
        <end position="213"/>
    </location>
</feature>
<feature type="domain" description="Protein kinase" evidence="12">
    <location>
        <begin position="432"/>
        <end position="698"/>
    </location>
</feature>
<protein>
    <recommendedName>
        <fullName evidence="12">Protein kinase domain-containing protein</fullName>
    </recommendedName>
</protein>
<feature type="region of interest" description="Disordered" evidence="11">
    <location>
        <begin position="275"/>
        <end position="301"/>
    </location>
</feature>
<gene>
    <name evidence="13" type="ORF">DCAR_0208626</name>
</gene>
<comment type="catalytic activity">
    <reaction evidence="9">
        <text>L-seryl-[protein] + ATP = O-phospho-L-seryl-[protein] + ADP + H(+)</text>
        <dbReference type="Rhea" id="RHEA:17989"/>
        <dbReference type="Rhea" id="RHEA-COMP:9863"/>
        <dbReference type="Rhea" id="RHEA-COMP:11604"/>
        <dbReference type="ChEBI" id="CHEBI:15378"/>
        <dbReference type="ChEBI" id="CHEBI:29999"/>
        <dbReference type="ChEBI" id="CHEBI:30616"/>
        <dbReference type="ChEBI" id="CHEBI:83421"/>
        <dbReference type="ChEBI" id="CHEBI:456216"/>
        <dbReference type="EC" id="2.7.11.1"/>
    </reaction>
</comment>
<keyword evidence="4" id="KW-0547">Nucleotide-binding</keyword>
<dbReference type="PANTHER" id="PTHR45647">
    <property type="entry name" value="OS02G0152300 PROTEIN"/>
    <property type="match status" value="1"/>
</dbReference>
<dbReference type="FunFam" id="1.10.510.10:FF:001023">
    <property type="entry name" value="Os07g0541700 protein"/>
    <property type="match status" value="1"/>
</dbReference>
<keyword evidence="10" id="KW-0175">Coiled coil</keyword>